<dbReference type="GO" id="GO:0006308">
    <property type="term" value="P:DNA catabolic process"/>
    <property type="evidence" value="ECO:0007669"/>
    <property type="project" value="UniProtKB-UniRule"/>
</dbReference>
<dbReference type="CDD" id="cd04489">
    <property type="entry name" value="ExoVII_LU_OBF"/>
    <property type="match status" value="1"/>
</dbReference>
<dbReference type="InterPro" id="IPR020579">
    <property type="entry name" value="Exonuc_VII_lsu_C"/>
</dbReference>
<dbReference type="PANTHER" id="PTHR30008">
    <property type="entry name" value="EXODEOXYRIBONUCLEASE 7 LARGE SUBUNIT"/>
    <property type="match status" value="1"/>
</dbReference>
<dbReference type="STRING" id="626940.BHW43_05890"/>
<accession>A0A1Q6R5I0</accession>
<comment type="catalytic activity">
    <reaction evidence="5 6">
        <text>Exonucleolytic cleavage in either 5'- to 3'- or 3'- to 5'-direction to yield nucleoside 5'-phosphates.</text>
        <dbReference type="EC" id="3.1.11.6"/>
    </reaction>
</comment>
<sequence length="401" mass="44532">MTEAVYSVSEINNFIKHILEQEPELRNLQVVGEISNFKRYPSGHCYFTLKDAGAVLKCVMFRSKAVNLRFQPQNGDTVVAVGRLAVYERDGVYQLYTDLLLQQGVGDLMQAYEKLKQKLERAGLFAPERKQQLPLHPRTVGIITSPAGAAVRDVITVSRRRNQGIKLLLYPVKVQGEGAAAEIAAAIEFFNRKKLADVLIVGRGGGSIEDLWAFNEEITVKAVAASKIPVVSAVGHETDFTLCDFAADVRAATPSQAAELVVADVEGYKQRVAYLEQRARSLLSALLTQQQRRLDNLVNSWALRDPERLFADQSQRLDTASRRLREALELHLQQDEHKLALAAARLDSLSPLAVLGRGYSVSQKSDYTLVSSVDDLRWGDELLTTVADGMITSVVQQVERR</sequence>
<keyword evidence="2 5" id="KW-0540">Nuclease</keyword>
<dbReference type="NCBIfam" id="TIGR00237">
    <property type="entry name" value="xseA"/>
    <property type="match status" value="1"/>
</dbReference>
<dbReference type="Pfam" id="PF13742">
    <property type="entry name" value="tRNA_anti_2"/>
    <property type="match status" value="1"/>
</dbReference>
<dbReference type="AlphaFoldDB" id="A0A1Q6R5I0"/>
<comment type="caution">
    <text evidence="9">The sequence shown here is derived from an EMBL/GenBank/DDBJ whole genome shotgun (WGS) entry which is preliminary data.</text>
</comment>
<dbReference type="GO" id="GO:0005737">
    <property type="term" value="C:cytoplasm"/>
    <property type="evidence" value="ECO:0007669"/>
    <property type="project" value="UniProtKB-SubCell"/>
</dbReference>
<dbReference type="Proteomes" id="UP000186777">
    <property type="component" value="Unassembled WGS sequence"/>
</dbReference>
<comment type="similarity">
    <text evidence="5 6">Belongs to the XseA family.</text>
</comment>
<evidence type="ECO:0000313" key="10">
    <source>
        <dbReference type="Proteomes" id="UP000186777"/>
    </source>
</evidence>
<dbReference type="InterPro" id="IPR003753">
    <property type="entry name" value="Exonuc_VII_L"/>
</dbReference>
<feature type="domain" description="Exonuclease VII large subunit C-terminal" evidence="7">
    <location>
        <begin position="124"/>
        <end position="341"/>
    </location>
</feature>
<feature type="domain" description="OB-fold nucleic acid binding" evidence="8">
    <location>
        <begin position="6"/>
        <end position="98"/>
    </location>
</feature>
<evidence type="ECO:0000256" key="6">
    <source>
        <dbReference type="RuleBase" id="RU004355"/>
    </source>
</evidence>
<protein>
    <recommendedName>
        <fullName evidence="5">Exodeoxyribonuclease 7 large subunit</fullName>
        <ecNumber evidence="5">3.1.11.6</ecNumber>
    </recommendedName>
    <alternativeName>
        <fullName evidence="5">Exodeoxyribonuclease VII large subunit</fullName>
        <shortName evidence="5">Exonuclease VII large subunit</shortName>
    </alternativeName>
</protein>
<reference evidence="9 10" key="1">
    <citation type="journal article" date="2016" name="Nat. Biotechnol.">
        <title>Measurement of bacterial replication rates in microbial communities.</title>
        <authorList>
            <person name="Brown C.T."/>
            <person name="Olm M.R."/>
            <person name="Thomas B.C."/>
            <person name="Banfield J.F."/>
        </authorList>
    </citation>
    <scope>NUCLEOTIDE SEQUENCE [LARGE SCALE GENOMIC DNA]</scope>
    <source>
        <strain evidence="9">46_33</strain>
    </source>
</reference>
<comment type="function">
    <text evidence="5">Bidirectionally degrades single-stranded DNA into large acid-insoluble oligonucleotides, which are then degraded further into small acid-soluble oligonucleotides.</text>
</comment>
<organism evidence="9 10">
    <name type="scientific">Phascolarctobacterium succinatutens</name>
    <dbReference type="NCBI Taxonomy" id="626940"/>
    <lineage>
        <taxon>Bacteria</taxon>
        <taxon>Bacillati</taxon>
        <taxon>Bacillota</taxon>
        <taxon>Negativicutes</taxon>
        <taxon>Acidaminococcales</taxon>
        <taxon>Acidaminococcaceae</taxon>
        <taxon>Phascolarctobacterium</taxon>
    </lineage>
</organism>
<dbReference type="GO" id="GO:0009318">
    <property type="term" value="C:exodeoxyribonuclease VII complex"/>
    <property type="evidence" value="ECO:0007669"/>
    <property type="project" value="UniProtKB-UniRule"/>
</dbReference>
<dbReference type="EMBL" id="MNTG01000029">
    <property type="protein sequence ID" value="OLA37586.1"/>
    <property type="molecule type" value="Genomic_DNA"/>
</dbReference>
<keyword evidence="4 5" id="KW-0269">Exonuclease</keyword>
<dbReference type="GO" id="GO:0003676">
    <property type="term" value="F:nucleic acid binding"/>
    <property type="evidence" value="ECO:0007669"/>
    <property type="project" value="InterPro"/>
</dbReference>
<evidence type="ECO:0000259" key="7">
    <source>
        <dbReference type="Pfam" id="PF02601"/>
    </source>
</evidence>
<dbReference type="HAMAP" id="MF_00378">
    <property type="entry name" value="Exonuc_7_L"/>
    <property type="match status" value="1"/>
</dbReference>
<proteinExistence type="inferred from homology"/>
<dbReference type="GO" id="GO:0008855">
    <property type="term" value="F:exodeoxyribonuclease VII activity"/>
    <property type="evidence" value="ECO:0007669"/>
    <property type="project" value="UniProtKB-UniRule"/>
</dbReference>
<comment type="subunit">
    <text evidence="5">Heterooligomer composed of large and small subunits.</text>
</comment>
<keyword evidence="3 5" id="KW-0378">Hydrolase</keyword>
<keyword evidence="1 5" id="KW-0963">Cytoplasm</keyword>
<dbReference type="InterPro" id="IPR025824">
    <property type="entry name" value="OB-fold_nuc-bd_dom"/>
</dbReference>
<dbReference type="Pfam" id="PF02601">
    <property type="entry name" value="Exonuc_VII_L"/>
    <property type="match status" value="1"/>
</dbReference>
<dbReference type="EC" id="3.1.11.6" evidence="5"/>
<evidence type="ECO:0000259" key="8">
    <source>
        <dbReference type="Pfam" id="PF13742"/>
    </source>
</evidence>
<evidence type="ECO:0000256" key="2">
    <source>
        <dbReference type="ARBA" id="ARBA00022722"/>
    </source>
</evidence>
<evidence type="ECO:0000313" key="9">
    <source>
        <dbReference type="EMBL" id="OLA37586.1"/>
    </source>
</evidence>
<evidence type="ECO:0000256" key="5">
    <source>
        <dbReference type="HAMAP-Rule" id="MF_00378"/>
    </source>
</evidence>
<evidence type="ECO:0000256" key="3">
    <source>
        <dbReference type="ARBA" id="ARBA00022801"/>
    </source>
</evidence>
<gene>
    <name evidence="5" type="primary">xseA</name>
    <name evidence="9" type="ORF">BHW43_05890</name>
</gene>
<dbReference type="PANTHER" id="PTHR30008:SF0">
    <property type="entry name" value="EXODEOXYRIBONUCLEASE 7 LARGE SUBUNIT"/>
    <property type="match status" value="1"/>
</dbReference>
<evidence type="ECO:0000256" key="1">
    <source>
        <dbReference type="ARBA" id="ARBA00022490"/>
    </source>
</evidence>
<name>A0A1Q6R5I0_9FIRM</name>
<evidence type="ECO:0000256" key="4">
    <source>
        <dbReference type="ARBA" id="ARBA00022839"/>
    </source>
</evidence>
<comment type="subcellular location">
    <subcellularLocation>
        <location evidence="5 6">Cytoplasm</location>
    </subcellularLocation>
</comment>